<dbReference type="InterPro" id="IPR001251">
    <property type="entry name" value="CRAL-TRIO_dom"/>
</dbReference>
<comment type="similarity">
    <text evidence="2 6">Belongs to the DHHC palmitoyltransferase family.</text>
</comment>
<keyword evidence="9" id="KW-1185">Reference proteome</keyword>
<dbReference type="EC" id="2.3.1.225" evidence="6"/>
<evidence type="ECO:0000259" key="7">
    <source>
        <dbReference type="SMART" id="SM00516"/>
    </source>
</evidence>
<protein>
    <recommendedName>
        <fullName evidence="6">S-acyltransferase</fullName>
        <ecNumber evidence="6">2.3.1.225</ecNumber>
    </recommendedName>
    <alternativeName>
        <fullName evidence="6">Palmitoyltransferase</fullName>
    </alternativeName>
</protein>
<dbReference type="SUPFAM" id="SSF52087">
    <property type="entry name" value="CRAL/TRIO domain"/>
    <property type="match status" value="1"/>
</dbReference>
<dbReference type="CDD" id="cd00170">
    <property type="entry name" value="SEC14"/>
    <property type="match status" value="1"/>
</dbReference>
<gene>
    <name evidence="8" type="ORF">LLUT_LOCUS33011</name>
</gene>
<comment type="subcellular location">
    <subcellularLocation>
        <location evidence="1">Endomembrane system</location>
        <topology evidence="1">Multi-pass membrane protein</topology>
    </subcellularLocation>
</comment>
<dbReference type="PANTHER" id="PTHR48411">
    <property type="entry name" value="OS01G0948300 PROTEIN"/>
    <property type="match status" value="1"/>
</dbReference>
<evidence type="ECO:0000313" key="8">
    <source>
        <dbReference type="EMBL" id="CAL0331951.1"/>
    </source>
</evidence>
<dbReference type="SMART" id="SM00516">
    <property type="entry name" value="SEC14"/>
    <property type="match status" value="1"/>
</dbReference>
<keyword evidence="6" id="KW-0012">Acyltransferase</keyword>
<dbReference type="PROSITE" id="PS50216">
    <property type="entry name" value="DHHC"/>
    <property type="match status" value="1"/>
</dbReference>
<evidence type="ECO:0000256" key="6">
    <source>
        <dbReference type="RuleBase" id="RU079119"/>
    </source>
</evidence>
<feature type="transmembrane region" description="Helical" evidence="6">
    <location>
        <begin position="427"/>
        <end position="449"/>
    </location>
</feature>
<dbReference type="InterPro" id="IPR001594">
    <property type="entry name" value="Palmitoyltrfase_DHHC"/>
</dbReference>
<keyword evidence="4 6" id="KW-1133">Transmembrane helix</keyword>
<dbReference type="AlphaFoldDB" id="A0AAV1YF36"/>
<dbReference type="Gene3D" id="3.40.525.10">
    <property type="entry name" value="CRAL-TRIO lipid binding domain"/>
    <property type="match status" value="1"/>
</dbReference>
<comment type="catalytic activity">
    <reaction evidence="6">
        <text>L-cysteinyl-[protein] + hexadecanoyl-CoA = S-hexadecanoyl-L-cysteinyl-[protein] + CoA</text>
        <dbReference type="Rhea" id="RHEA:36683"/>
        <dbReference type="Rhea" id="RHEA-COMP:10131"/>
        <dbReference type="Rhea" id="RHEA-COMP:11032"/>
        <dbReference type="ChEBI" id="CHEBI:29950"/>
        <dbReference type="ChEBI" id="CHEBI:57287"/>
        <dbReference type="ChEBI" id="CHEBI:57379"/>
        <dbReference type="ChEBI" id="CHEBI:74151"/>
        <dbReference type="EC" id="2.3.1.225"/>
    </reaction>
</comment>
<dbReference type="GO" id="GO:0019706">
    <property type="term" value="F:protein-cysteine S-palmitoyltransferase activity"/>
    <property type="evidence" value="ECO:0007669"/>
    <property type="project" value="UniProtKB-EC"/>
</dbReference>
<dbReference type="InterPro" id="IPR036865">
    <property type="entry name" value="CRAL-TRIO_dom_sf"/>
</dbReference>
<dbReference type="Pfam" id="PF01529">
    <property type="entry name" value="DHHC"/>
    <property type="match status" value="1"/>
</dbReference>
<organism evidence="8 9">
    <name type="scientific">Lupinus luteus</name>
    <name type="common">European yellow lupine</name>
    <dbReference type="NCBI Taxonomy" id="3873"/>
    <lineage>
        <taxon>Eukaryota</taxon>
        <taxon>Viridiplantae</taxon>
        <taxon>Streptophyta</taxon>
        <taxon>Embryophyta</taxon>
        <taxon>Tracheophyta</taxon>
        <taxon>Spermatophyta</taxon>
        <taxon>Magnoliopsida</taxon>
        <taxon>eudicotyledons</taxon>
        <taxon>Gunneridae</taxon>
        <taxon>Pentapetalae</taxon>
        <taxon>rosids</taxon>
        <taxon>fabids</taxon>
        <taxon>Fabales</taxon>
        <taxon>Fabaceae</taxon>
        <taxon>Papilionoideae</taxon>
        <taxon>50 kb inversion clade</taxon>
        <taxon>genistoids sensu lato</taxon>
        <taxon>core genistoids</taxon>
        <taxon>Genisteae</taxon>
        <taxon>Lupinus</taxon>
    </lineage>
</organism>
<comment type="caution">
    <text evidence="8">The sequence shown here is derived from an EMBL/GenBank/DDBJ whole genome shotgun (WGS) entry which is preliminary data.</text>
</comment>
<reference evidence="8 9" key="1">
    <citation type="submission" date="2024-03" db="EMBL/GenBank/DDBJ databases">
        <authorList>
            <person name="Martinez-Hernandez J."/>
        </authorList>
    </citation>
    <scope>NUCLEOTIDE SEQUENCE [LARGE SCALE GENOMIC DNA]</scope>
</reference>
<dbReference type="GO" id="GO:0012505">
    <property type="term" value="C:endomembrane system"/>
    <property type="evidence" value="ECO:0007669"/>
    <property type="project" value="UniProtKB-SubCell"/>
</dbReference>
<keyword evidence="6" id="KW-0808">Transferase</keyword>
<feature type="transmembrane region" description="Helical" evidence="6">
    <location>
        <begin position="219"/>
        <end position="239"/>
    </location>
</feature>
<dbReference type="EMBL" id="CAXHTB010000023">
    <property type="protein sequence ID" value="CAL0331951.1"/>
    <property type="molecule type" value="Genomic_DNA"/>
</dbReference>
<keyword evidence="5 6" id="KW-0472">Membrane</keyword>
<accession>A0AAV1YF36</accession>
<evidence type="ECO:0000256" key="2">
    <source>
        <dbReference type="ARBA" id="ARBA00008574"/>
    </source>
</evidence>
<dbReference type="PANTHER" id="PTHR48411:SF1">
    <property type="entry name" value="OS01G0948300 PROTEIN"/>
    <property type="match status" value="1"/>
</dbReference>
<proteinExistence type="inferred from homology"/>
<evidence type="ECO:0000256" key="1">
    <source>
        <dbReference type="ARBA" id="ARBA00004127"/>
    </source>
</evidence>
<evidence type="ECO:0000256" key="4">
    <source>
        <dbReference type="ARBA" id="ARBA00022989"/>
    </source>
</evidence>
<dbReference type="Proteomes" id="UP001497480">
    <property type="component" value="Unassembled WGS sequence"/>
</dbReference>
<dbReference type="Pfam" id="PF13716">
    <property type="entry name" value="CRAL_TRIO_2"/>
    <property type="match status" value="1"/>
</dbReference>
<name>A0AAV1YF36_LUPLU</name>
<evidence type="ECO:0000313" key="9">
    <source>
        <dbReference type="Proteomes" id="UP001497480"/>
    </source>
</evidence>
<feature type="domain" description="CRAL-TRIO" evidence="7">
    <location>
        <begin position="15"/>
        <end position="166"/>
    </location>
</feature>
<evidence type="ECO:0000256" key="5">
    <source>
        <dbReference type="ARBA" id="ARBA00023136"/>
    </source>
</evidence>
<keyword evidence="3 6" id="KW-0812">Transmembrane</keyword>
<feature type="transmembrane region" description="Helical" evidence="6">
    <location>
        <begin position="251"/>
        <end position="270"/>
    </location>
</feature>
<comment type="domain">
    <text evidence="6">The DHHC domain is required for palmitoyltransferase activity.</text>
</comment>
<feature type="transmembrane region" description="Helical" evidence="6">
    <location>
        <begin position="393"/>
        <end position="415"/>
    </location>
</feature>
<sequence>MSCNTIISEIEQQKLLEKLEVFKIKGKDKRGRKILRIIGKFFPARLVNVDVMNKYLEERVFPKLGKRKFCVLYVHTGVNRTDNFPGISALRSIYDAIPANVKENLEAVYFIHSGLQARLFLATFGRFLFSSGLYGKLRYISRVDYLWEHVKRKEVEIPEFVFDHDDDLENRPMMDYGLESDHARVDGGPPTFDSPISTYSMSNGPMLPVFSLPRRRSSLWLKLAFVTIHVVYIAILFLFDGDLVEKTRKEPWYTALYLLLCAVTLIQYFATSIASPGYALNAMRAVNERNAVYRQTSETSNQSASSRNGSFIVTVEGNLIGRNVSGSNASDWSKLVADLYSASPIRTWTCTYCNVEQPPRTKHCHDCDKCVLQFDHHCVWLGNCIGQGNHCRFWWYLCEETALCLWTGFLYVSYLKAHITWVWWQDVIVILLLIFLAISLIFLLLLMLFHSYLILTNQTTYELVRRRRINYLRGIPERVHPFSKGVCRNVYNFCCLRSSLYNSLDPLPLPEEIAEKSIPYTCLDVVTCRCC</sequence>
<evidence type="ECO:0000256" key="3">
    <source>
        <dbReference type="ARBA" id="ARBA00022692"/>
    </source>
</evidence>